<keyword evidence="2" id="KW-1185">Reference proteome</keyword>
<accession>A0ABM5I138</accession>
<reference evidence="1" key="2">
    <citation type="submission" date="2025-05" db="UniProtKB">
        <authorList>
            <consortium name="EnsemblMetazoa"/>
        </authorList>
    </citation>
    <scope>IDENTIFICATION</scope>
</reference>
<dbReference type="GeneID" id="108051033"/>
<evidence type="ECO:0000313" key="2">
    <source>
        <dbReference type="Proteomes" id="UP001652680"/>
    </source>
</evidence>
<dbReference type="SUPFAM" id="SSF52047">
    <property type="entry name" value="RNI-like"/>
    <property type="match status" value="1"/>
</dbReference>
<protein>
    <submittedName>
        <fullName evidence="1">Uncharacterized protein</fullName>
    </submittedName>
</protein>
<sequence>MDENGEFFLDHYSLLEIMKYVISNRKLKEPRKEKIDDDLISFVLAHEFFLQLFESHHKLLYEDLQLDLACRITKLLIDLRVNGSSNENEFFWRSHLQYIREKRNFNVELYFGHQKHVIIKTKEISTDLTITEDLMISVNVTGKELIDICTSIPNLRMLHLDSSEIHGSLPHTIPHCENLEELRITLSSGGCAAQFASLAKLPNLKTFVISGIQASGSQVQFFNDLRKWHRPTNLQPLTLIIEDFISGKSQSITFGIFESLRHFKIHQSFKNERIIRGEYDLNLENTCDKAT</sequence>
<reference evidence="2" key="1">
    <citation type="journal article" date="2021" name="Elife">
        <title>Highly contiguous assemblies of 101 drosophilid genomes.</title>
        <authorList>
            <person name="Kim B.Y."/>
            <person name="Wang J.R."/>
            <person name="Miller D.E."/>
            <person name="Barmina O."/>
            <person name="Delaney E."/>
            <person name="Thompson A."/>
            <person name="Comeault A.A."/>
            <person name="Peede D."/>
            <person name="D'Agostino E.R."/>
            <person name="Pelaez J."/>
            <person name="Aguilar J.M."/>
            <person name="Haji D."/>
            <person name="Matsunaga T."/>
            <person name="Armstrong E.E."/>
            <person name="Zych M."/>
            <person name="Ogawa Y."/>
            <person name="Stamenkovic-Radak M."/>
            <person name="Jelic M."/>
            <person name="Veselinovic M.S."/>
            <person name="Tanaskovic M."/>
            <person name="Eric P."/>
            <person name="Gao J.J."/>
            <person name="Katoh T.K."/>
            <person name="Toda M.J."/>
            <person name="Watabe H."/>
            <person name="Watada M."/>
            <person name="Davis J.S."/>
            <person name="Moyle L.C."/>
            <person name="Manoli G."/>
            <person name="Bertolini E."/>
            <person name="Kostal V."/>
            <person name="Hawley R.S."/>
            <person name="Takahashi A."/>
            <person name="Jones C.D."/>
            <person name="Price D.K."/>
            <person name="Whiteman N."/>
            <person name="Kopp A."/>
            <person name="Matute D.R."/>
            <person name="Petrov D.A."/>
        </authorList>
    </citation>
    <scope>NUCLEOTIDE SEQUENCE [LARGE SCALE GENOMIC DNA]</scope>
</reference>
<proteinExistence type="predicted"/>
<organism evidence="1 2">
    <name type="scientific">Drosophila rhopaloa</name>
    <name type="common">Fruit fly</name>
    <dbReference type="NCBI Taxonomy" id="1041015"/>
    <lineage>
        <taxon>Eukaryota</taxon>
        <taxon>Metazoa</taxon>
        <taxon>Ecdysozoa</taxon>
        <taxon>Arthropoda</taxon>
        <taxon>Hexapoda</taxon>
        <taxon>Insecta</taxon>
        <taxon>Pterygota</taxon>
        <taxon>Neoptera</taxon>
        <taxon>Endopterygota</taxon>
        <taxon>Diptera</taxon>
        <taxon>Brachycera</taxon>
        <taxon>Muscomorpha</taxon>
        <taxon>Ephydroidea</taxon>
        <taxon>Drosophilidae</taxon>
        <taxon>Drosophila</taxon>
        <taxon>Sophophora</taxon>
    </lineage>
</organism>
<name>A0ABM5I138_DRORH</name>
<dbReference type="Proteomes" id="UP001652680">
    <property type="component" value="Unassembled WGS sequence"/>
</dbReference>
<evidence type="ECO:0000313" key="1">
    <source>
        <dbReference type="EnsemblMetazoa" id="XP_016988458.2"/>
    </source>
</evidence>
<dbReference type="Gene3D" id="3.80.10.10">
    <property type="entry name" value="Ribonuclease Inhibitor"/>
    <property type="match status" value="1"/>
</dbReference>
<dbReference type="EnsemblMetazoa" id="XM_017132969.2">
    <property type="protein sequence ID" value="XP_016988458.2"/>
    <property type="gene ID" value="LOC108051033"/>
</dbReference>
<dbReference type="RefSeq" id="XP_016988458.2">
    <property type="nucleotide sequence ID" value="XM_017132969.2"/>
</dbReference>
<dbReference type="InterPro" id="IPR032675">
    <property type="entry name" value="LRR_dom_sf"/>
</dbReference>